<feature type="transmembrane region" description="Helical" evidence="1">
    <location>
        <begin position="205"/>
        <end position="227"/>
    </location>
</feature>
<organism evidence="3 4">
    <name type="scientific">Diaporthe helianthi</name>
    <dbReference type="NCBI Taxonomy" id="158607"/>
    <lineage>
        <taxon>Eukaryota</taxon>
        <taxon>Fungi</taxon>
        <taxon>Dikarya</taxon>
        <taxon>Ascomycota</taxon>
        <taxon>Pezizomycotina</taxon>
        <taxon>Sordariomycetes</taxon>
        <taxon>Sordariomycetidae</taxon>
        <taxon>Diaporthales</taxon>
        <taxon>Diaporthaceae</taxon>
        <taxon>Diaporthe</taxon>
    </lineage>
</organism>
<dbReference type="EMBL" id="MAVT02002652">
    <property type="protein sequence ID" value="POS69119.1"/>
    <property type="molecule type" value="Genomic_DNA"/>
</dbReference>
<keyword evidence="1" id="KW-0472">Membrane</keyword>
<dbReference type="PANTHER" id="PTHR38794:SF1">
    <property type="entry name" value="INTEGRAL MEMBRANE PROTEIN"/>
    <property type="match status" value="1"/>
</dbReference>
<comment type="caution">
    <text evidence="3">The sequence shown here is derived from an EMBL/GenBank/DDBJ whole genome shotgun (WGS) entry which is preliminary data.</text>
</comment>
<feature type="transmembrane region" description="Helical" evidence="1">
    <location>
        <begin position="168"/>
        <end position="193"/>
    </location>
</feature>
<evidence type="ECO:0000259" key="2">
    <source>
        <dbReference type="Pfam" id="PF20684"/>
    </source>
</evidence>
<dbReference type="Proteomes" id="UP000094444">
    <property type="component" value="Unassembled WGS sequence"/>
</dbReference>
<keyword evidence="1" id="KW-0812">Transmembrane</keyword>
<feature type="transmembrane region" description="Helical" evidence="1">
    <location>
        <begin position="239"/>
        <end position="262"/>
    </location>
</feature>
<dbReference type="InParanoid" id="A0A2P5HFV3"/>
<feature type="transmembrane region" description="Helical" evidence="1">
    <location>
        <begin position="98"/>
        <end position="118"/>
    </location>
</feature>
<evidence type="ECO:0000313" key="4">
    <source>
        <dbReference type="Proteomes" id="UP000094444"/>
    </source>
</evidence>
<keyword evidence="4" id="KW-1185">Reference proteome</keyword>
<accession>A0A2P5HFV3</accession>
<dbReference type="OrthoDB" id="3918601at2759"/>
<proteinExistence type="predicted"/>
<evidence type="ECO:0000256" key="1">
    <source>
        <dbReference type="SAM" id="Phobius"/>
    </source>
</evidence>
<sequence>MEPRSEVPGDKSRVSLGIVCSLFLAVVLSVGARLGTKYGMARRLAADDVLVIIAQFTSPAQCIAISFATESGLGASINALSLGQVDEVLKAEYASTPFLLLTWALVKWSICIFISHLIPNAVHRHVDLAFRSTIGLWLVSAAVISIFQCGLPKPWDYIHSNSCTDRRAWWIYASAANIITELGFVYLYVWIIGRLHISVLKRTTVLLVFLTRLFVIGAAAAQLVVFWKAYANPDTTASLWLPTVCNQIVVFLSVLTACLPYLRRLMESLESGIVHVPDEVEELRSFARAWSRTTWVSSPP</sequence>
<feature type="transmembrane region" description="Helical" evidence="1">
    <location>
        <begin position="12"/>
        <end position="32"/>
    </location>
</feature>
<dbReference type="InterPro" id="IPR049326">
    <property type="entry name" value="Rhodopsin_dom_fungi"/>
</dbReference>
<reference evidence="3" key="1">
    <citation type="submission" date="2017-09" db="EMBL/GenBank/DDBJ databases">
        <title>Polyketide synthases of a Diaporthe helianthi virulent isolate.</title>
        <authorList>
            <person name="Baroncelli R."/>
        </authorList>
    </citation>
    <scope>NUCLEOTIDE SEQUENCE [LARGE SCALE GENOMIC DNA]</scope>
    <source>
        <strain evidence="3">7/96</strain>
    </source>
</reference>
<dbReference type="PANTHER" id="PTHR38794">
    <property type="entry name" value="INTEGRAL MEMBRANE PROTEIN"/>
    <property type="match status" value="1"/>
</dbReference>
<dbReference type="Pfam" id="PF20684">
    <property type="entry name" value="Fung_rhodopsin"/>
    <property type="match status" value="1"/>
</dbReference>
<evidence type="ECO:0000313" key="3">
    <source>
        <dbReference type="EMBL" id="POS69119.1"/>
    </source>
</evidence>
<protein>
    <recommendedName>
        <fullName evidence="2">Rhodopsin domain-containing protein</fullName>
    </recommendedName>
</protein>
<feature type="transmembrane region" description="Helical" evidence="1">
    <location>
        <begin position="130"/>
        <end position="148"/>
    </location>
</feature>
<keyword evidence="1" id="KW-1133">Transmembrane helix</keyword>
<name>A0A2P5HFV3_DIAHE</name>
<dbReference type="AlphaFoldDB" id="A0A2P5HFV3"/>
<feature type="domain" description="Rhodopsin" evidence="2">
    <location>
        <begin position="32"/>
        <end position="267"/>
    </location>
</feature>
<gene>
    <name evidence="3" type="ORF">DHEL01_v212488</name>
</gene>